<dbReference type="HOGENOM" id="CLU_044041_0_1_9"/>
<keyword evidence="1 2" id="KW-0963">Cytoplasm</keyword>
<evidence type="ECO:0000313" key="4">
    <source>
        <dbReference type="Proteomes" id="UP000004754"/>
    </source>
</evidence>
<dbReference type="Pfam" id="PF01933">
    <property type="entry name" value="CofD"/>
    <property type="match status" value="1"/>
</dbReference>
<dbReference type="Gene3D" id="3.40.50.10680">
    <property type="entry name" value="CofD-like domains"/>
    <property type="match status" value="1"/>
</dbReference>
<dbReference type="HAMAP" id="MF_00973">
    <property type="entry name" value="Gluconeogen_factor"/>
    <property type="match status" value="1"/>
</dbReference>
<evidence type="ECO:0000313" key="3">
    <source>
        <dbReference type="EMBL" id="EFV02778.1"/>
    </source>
</evidence>
<dbReference type="PANTHER" id="PTHR30135:SF3">
    <property type="entry name" value="GLUCONEOGENESIS FACTOR-RELATED"/>
    <property type="match status" value="1"/>
</dbReference>
<dbReference type="InterPro" id="IPR038136">
    <property type="entry name" value="CofD-like_dom_sf"/>
</dbReference>
<comment type="function">
    <text evidence="2">Required for morphogenesis under gluconeogenic growth conditions.</text>
</comment>
<organism evidence="3 4">
    <name type="scientific">Pseudoramibacter alactolyticus ATCC 23263</name>
    <dbReference type="NCBI Taxonomy" id="887929"/>
    <lineage>
        <taxon>Bacteria</taxon>
        <taxon>Bacillati</taxon>
        <taxon>Bacillota</taxon>
        <taxon>Clostridia</taxon>
        <taxon>Eubacteriales</taxon>
        <taxon>Eubacteriaceae</taxon>
        <taxon>Pseudoramibacter</taxon>
    </lineage>
</organism>
<protein>
    <recommendedName>
        <fullName evidence="2">Putative gluconeogenesis factor</fullName>
    </recommendedName>
</protein>
<proteinExistence type="inferred from homology"/>
<name>E6ME19_9FIRM</name>
<dbReference type="AlphaFoldDB" id="E6ME19"/>
<dbReference type="Proteomes" id="UP000004754">
    <property type="component" value="Unassembled WGS sequence"/>
</dbReference>
<keyword evidence="4" id="KW-1185">Reference proteome</keyword>
<dbReference type="InterPro" id="IPR002882">
    <property type="entry name" value="CofD"/>
</dbReference>
<gene>
    <name evidence="3" type="ORF">HMP0721_0252</name>
</gene>
<evidence type="ECO:0000256" key="1">
    <source>
        <dbReference type="ARBA" id="ARBA00022490"/>
    </source>
</evidence>
<dbReference type="eggNOG" id="COG0391">
    <property type="taxonomic scope" value="Bacteria"/>
</dbReference>
<dbReference type="InterPro" id="IPR010119">
    <property type="entry name" value="Gluconeogen_factor"/>
</dbReference>
<dbReference type="CDD" id="cd07187">
    <property type="entry name" value="YvcK_like"/>
    <property type="match status" value="1"/>
</dbReference>
<dbReference type="NCBIfam" id="TIGR01826">
    <property type="entry name" value="CofD_related"/>
    <property type="match status" value="1"/>
</dbReference>
<comment type="caution">
    <text evidence="3">The sequence shown here is derived from an EMBL/GenBank/DDBJ whole genome shotgun (WGS) entry which is preliminary data.</text>
</comment>
<dbReference type="GO" id="GO:0043743">
    <property type="term" value="F:LPPG:FO 2-phospho-L-lactate transferase activity"/>
    <property type="evidence" value="ECO:0007669"/>
    <property type="project" value="InterPro"/>
</dbReference>
<dbReference type="SUPFAM" id="SSF142338">
    <property type="entry name" value="CofD-like"/>
    <property type="match status" value="1"/>
</dbReference>
<reference evidence="3 4" key="1">
    <citation type="submission" date="2010-12" db="EMBL/GenBank/DDBJ databases">
        <authorList>
            <person name="Muzny D."/>
            <person name="Qin X."/>
            <person name="Deng J."/>
            <person name="Jiang H."/>
            <person name="Liu Y."/>
            <person name="Qu J."/>
            <person name="Song X.-Z."/>
            <person name="Zhang L."/>
            <person name="Thornton R."/>
            <person name="Coyle M."/>
            <person name="Francisco L."/>
            <person name="Jackson L."/>
            <person name="Javaid M."/>
            <person name="Korchina V."/>
            <person name="Kovar C."/>
            <person name="Mata R."/>
            <person name="Mathew T."/>
            <person name="Ngo R."/>
            <person name="Nguyen L."/>
            <person name="Nguyen N."/>
            <person name="Okwuonu G."/>
            <person name="Ongeri F."/>
            <person name="Pham C."/>
            <person name="Simmons D."/>
            <person name="Wilczek-Boney K."/>
            <person name="Hale W."/>
            <person name="Jakkamsetti A."/>
            <person name="Pham P."/>
            <person name="Ruth R."/>
            <person name="San Lucas F."/>
            <person name="Warren J."/>
            <person name="Zhang J."/>
            <person name="Zhao Z."/>
            <person name="Zhou C."/>
            <person name="Zhu D."/>
            <person name="Lee S."/>
            <person name="Bess C."/>
            <person name="Blankenburg K."/>
            <person name="Forbes L."/>
            <person name="Fu Q."/>
            <person name="Gubbala S."/>
            <person name="Hirani K."/>
            <person name="Jayaseelan J.C."/>
            <person name="Lara F."/>
            <person name="Munidasa M."/>
            <person name="Palculict T."/>
            <person name="Patil S."/>
            <person name="Pu L.-L."/>
            <person name="Saada N."/>
            <person name="Tang L."/>
            <person name="Weissenberger G."/>
            <person name="Zhu Y."/>
            <person name="Hemphill L."/>
            <person name="Shang Y."/>
            <person name="Youmans B."/>
            <person name="Ayvaz T."/>
            <person name="Ross M."/>
            <person name="Santibanez J."/>
            <person name="Aqrawi P."/>
            <person name="Gross S."/>
            <person name="Joshi V."/>
            <person name="Fowler G."/>
            <person name="Nazareth L."/>
            <person name="Reid J."/>
            <person name="Worley K."/>
            <person name="Petrosino J."/>
            <person name="Highlander S."/>
            <person name="Gibbs R."/>
        </authorList>
    </citation>
    <scope>NUCLEOTIDE SEQUENCE [LARGE SCALE GENOMIC DNA]</scope>
    <source>
        <strain evidence="3 4">ATCC 23263</strain>
    </source>
</reference>
<dbReference type="STRING" id="887929.HMP0721_0252"/>
<sequence>MSVFEGQGLFCNEEKERPMEIKEYIREFSLKDVVRVRNPKVVAFGGGTGLSVILRGLKKYTNRLTAVVTVGDDGGSSGMLREDLGILPPGDIRNCILALADDEGVMNDLFNYRFDKGGLAGHSFGNLFLAAMTGISSDFYDAIVRTSDVLQITGTVLPVTLDEMVLMGELKDGTLVEGESEIPRASAKSGSPIAKMHLKHSAAALPETLDAIKAADIIIMGPGSLYTSIIPHLLVDGIEETILASTAKKFYVGNIMMQPGETLGYTQADHLLAIEHQQRHGGQGALFDYVIANDGVLDKAMAVRYRKIGSRQVLVGEHLPAYEYICDNFVIQKDRKVRHDADRLAKQIFEIYMGGGSHEFFHGGQGRIVPLADDGSR</sequence>
<dbReference type="GO" id="GO:0005737">
    <property type="term" value="C:cytoplasm"/>
    <property type="evidence" value="ECO:0007669"/>
    <property type="project" value="UniProtKB-SubCell"/>
</dbReference>
<evidence type="ECO:0000256" key="2">
    <source>
        <dbReference type="HAMAP-Rule" id="MF_00973"/>
    </source>
</evidence>
<accession>E6ME19</accession>
<dbReference type="PANTHER" id="PTHR30135">
    <property type="entry name" value="UNCHARACTERIZED PROTEIN YVCK-RELATED"/>
    <property type="match status" value="1"/>
</dbReference>
<dbReference type="GO" id="GO:0008360">
    <property type="term" value="P:regulation of cell shape"/>
    <property type="evidence" value="ECO:0007669"/>
    <property type="project" value="UniProtKB-UniRule"/>
</dbReference>
<comment type="subcellular location">
    <subcellularLocation>
        <location evidence="2">Cytoplasm</location>
    </subcellularLocation>
</comment>
<dbReference type="EMBL" id="AEQN01000005">
    <property type="protein sequence ID" value="EFV02778.1"/>
    <property type="molecule type" value="Genomic_DNA"/>
</dbReference>
<comment type="similarity">
    <text evidence="2">Belongs to the gluconeogenesis factor family.</text>
</comment>